<proteinExistence type="predicted"/>
<dbReference type="EMBL" id="JAAOIW010000003">
    <property type="protein sequence ID" value="NHN30346.1"/>
    <property type="molecule type" value="Genomic_DNA"/>
</dbReference>
<sequence length="110" mass="12793">MTSSMSDLLMMMWTIIIIIAMGLFFNIVFVRQKFTIAMLRLIVKEMGLKTPIDTELRKFIAQGERKKSIKIRLDLPNYYHNSHIIGYTHEKPSSFGIRGFLLLLLNSSVR</sequence>
<name>A0ABX0J4K2_9BACL</name>
<keyword evidence="3" id="KW-1185">Reference proteome</keyword>
<reference evidence="2" key="1">
    <citation type="submission" date="2020-03" db="EMBL/GenBank/DDBJ databases">
        <title>Draft sequencing of Paenibacilllus sp. S3N08.</title>
        <authorList>
            <person name="Kim D.-U."/>
        </authorList>
    </citation>
    <scope>NUCLEOTIDE SEQUENCE</scope>
    <source>
        <strain evidence="2">S3N08</strain>
    </source>
</reference>
<keyword evidence="1" id="KW-0812">Transmembrane</keyword>
<protein>
    <submittedName>
        <fullName evidence="2">Uncharacterized protein</fullName>
    </submittedName>
</protein>
<feature type="transmembrane region" description="Helical" evidence="1">
    <location>
        <begin position="12"/>
        <end position="30"/>
    </location>
</feature>
<accession>A0ABX0J4K2</accession>
<dbReference type="RefSeq" id="WP_166149245.1">
    <property type="nucleotide sequence ID" value="NZ_JAAOIW010000003.1"/>
</dbReference>
<evidence type="ECO:0000313" key="2">
    <source>
        <dbReference type="EMBL" id="NHN30346.1"/>
    </source>
</evidence>
<keyword evidence="1" id="KW-1133">Transmembrane helix</keyword>
<evidence type="ECO:0000313" key="3">
    <source>
        <dbReference type="Proteomes" id="UP001165962"/>
    </source>
</evidence>
<organism evidence="2 3">
    <name type="scientific">Paenibacillus agricola</name>
    <dbReference type="NCBI Taxonomy" id="2716264"/>
    <lineage>
        <taxon>Bacteria</taxon>
        <taxon>Bacillati</taxon>
        <taxon>Bacillota</taxon>
        <taxon>Bacilli</taxon>
        <taxon>Bacillales</taxon>
        <taxon>Paenibacillaceae</taxon>
        <taxon>Paenibacillus</taxon>
    </lineage>
</organism>
<dbReference type="Proteomes" id="UP001165962">
    <property type="component" value="Unassembled WGS sequence"/>
</dbReference>
<gene>
    <name evidence="2" type="ORF">G9U52_10925</name>
</gene>
<comment type="caution">
    <text evidence="2">The sequence shown here is derived from an EMBL/GenBank/DDBJ whole genome shotgun (WGS) entry which is preliminary data.</text>
</comment>
<keyword evidence="1" id="KW-0472">Membrane</keyword>
<evidence type="ECO:0000256" key="1">
    <source>
        <dbReference type="SAM" id="Phobius"/>
    </source>
</evidence>